<dbReference type="CDD" id="cd08977">
    <property type="entry name" value="SusD"/>
    <property type="match status" value="1"/>
</dbReference>
<dbReference type="EMBL" id="CAXIXY010000004">
    <property type="protein sequence ID" value="CAL2084799.1"/>
    <property type="molecule type" value="Genomic_DNA"/>
</dbReference>
<evidence type="ECO:0000313" key="7">
    <source>
        <dbReference type="EMBL" id="CAL2084799.1"/>
    </source>
</evidence>
<keyword evidence="4" id="KW-0472">Membrane</keyword>
<comment type="subcellular location">
    <subcellularLocation>
        <location evidence="1">Cell outer membrane</location>
    </subcellularLocation>
</comment>
<feature type="domain" description="RagB/SusD" evidence="6">
    <location>
        <begin position="390"/>
        <end position="545"/>
    </location>
</feature>
<dbReference type="SUPFAM" id="SSF48452">
    <property type="entry name" value="TPR-like"/>
    <property type="match status" value="1"/>
</dbReference>
<keyword evidence="5" id="KW-0998">Cell outer membrane</keyword>
<dbReference type="InterPro" id="IPR011990">
    <property type="entry name" value="TPR-like_helical_dom_sf"/>
</dbReference>
<evidence type="ECO:0000259" key="6">
    <source>
        <dbReference type="Pfam" id="PF07980"/>
    </source>
</evidence>
<accession>A0ABM9NZS2</accession>
<reference evidence="7 8" key="1">
    <citation type="submission" date="2024-05" db="EMBL/GenBank/DDBJ databases">
        <authorList>
            <person name="Duchaud E."/>
        </authorList>
    </citation>
    <scope>NUCLEOTIDE SEQUENCE [LARGE SCALE GENOMIC DNA]</scope>
    <source>
        <strain evidence="7">Ena-SAMPLE-TAB-13-05-2024-13:56:06:370-140302</strain>
    </source>
</reference>
<evidence type="ECO:0000313" key="8">
    <source>
        <dbReference type="Proteomes" id="UP001497416"/>
    </source>
</evidence>
<evidence type="ECO:0000256" key="1">
    <source>
        <dbReference type="ARBA" id="ARBA00004442"/>
    </source>
</evidence>
<comment type="similarity">
    <text evidence="2">Belongs to the SusD family.</text>
</comment>
<evidence type="ECO:0000256" key="5">
    <source>
        <dbReference type="ARBA" id="ARBA00023237"/>
    </source>
</evidence>
<name>A0ABM9NZS2_9FLAO</name>
<dbReference type="Gene3D" id="1.25.40.10">
    <property type="entry name" value="Tetratricopeptide repeat domain"/>
    <property type="match status" value="1"/>
</dbReference>
<evidence type="ECO:0000256" key="4">
    <source>
        <dbReference type="ARBA" id="ARBA00023136"/>
    </source>
</evidence>
<dbReference type="Gene3D" id="1.25.40.390">
    <property type="match status" value="1"/>
</dbReference>
<evidence type="ECO:0000256" key="3">
    <source>
        <dbReference type="ARBA" id="ARBA00022729"/>
    </source>
</evidence>
<keyword evidence="3" id="KW-0732">Signal</keyword>
<proteinExistence type="inferred from homology"/>
<dbReference type="Gene3D" id="1.10.3780.10">
    <property type="entry name" value="SusD-like"/>
    <property type="match status" value="1"/>
</dbReference>
<evidence type="ECO:0000256" key="2">
    <source>
        <dbReference type="ARBA" id="ARBA00006275"/>
    </source>
</evidence>
<dbReference type="Pfam" id="PF07980">
    <property type="entry name" value="SusD_RagB"/>
    <property type="match status" value="1"/>
</dbReference>
<gene>
    <name evidence="7" type="ORF">T190607A01A_20365</name>
</gene>
<protein>
    <submittedName>
        <fullName evidence="7">Starch-binding outer membrane protein, SusD/RagB family</fullName>
    </submittedName>
</protein>
<sequence>MLNFNSVGKMKKYNNRIFTVLLTFIGLTFISSCTDDLNITPEDDQTVLSEELFKDESAYKEVLAGVYANLSLTGVDGAGSSNIQGLDAGTSQYGRVLVYLQTLSADQMIWSYENDPGVREIQRNIWTAGNPLLYGMFGRASVSVGFANNFLRETTDEKLDARNVSASVRSDIVTYRAEARLLRALAYYHLMDLFGKAGLVTENDPVTNFNPPQAERAQLFEFIETELKAIENDLAAPMANEYGRADKGVAWMILAKLYLNAEVYLGTDRYTDCIEYCNKIIGGGYSLAPNYLDLFKADNNVSAATNEIIFPLISDGLSTQNFGPTTVMVNGAVGSLEKNGVSLGVGEGGWGGALRVRKQFADLFNGGAFLTDTRNTLITQDRSDIITDISDRDEGFIIAKYSNVSSTGTPGVDQTFVDTDFPLFRLADVYLMYAESVLKGGSGGTIGQAVTYINALRTRANNPQEITVTDLTEDFILDERARELHWEAHRRQDLIRFNKFTGGNYNWAWKGNASNGISIPAHFNLYPIPSNSMASNPNLTPNPGY</sequence>
<keyword evidence="8" id="KW-1185">Reference proteome</keyword>
<dbReference type="InterPro" id="IPR012944">
    <property type="entry name" value="SusD_RagB_dom"/>
</dbReference>
<comment type="caution">
    <text evidence="7">The sequence shown here is derived from an EMBL/GenBank/DDBJ whole genome shotgun (WGS) entry which is preliminary data.</text>
</comment>
<dbReference type="Proteomes" id="UP001497416">
    <property type="component" value="Unassembled WGS sequence"/>
</dbReference>
<organism evidence="7 8">
    <name type="scientific">Tenacibaculum platacis</name>
    <dbReference type="NCBI Taxonomy" id="3137852"/>
    <lineage>
        <taxon>Bacteria</taxon>
        <taxon>Pseudomonadati</taxon>
        <taxon>Bacteroidota</taxon>
        <taxon>Flavobacteriia</taxon>
        <taxon>Flavobacteriales</taxon>
        <taxon>Flavobacteriaceae</taxon>
        <taxon>Tenacibaculum</taxon>
    </lineage>
</organism>